<dbReference type="OrthoDB" id="1681765at2759"/>
<accession>A0A0D7AS20</accession>
<gene>
    <name evidence="1" type="ORF">CYLTODRAFT_336833</name>
</gene>
<organism evidence="1 2">
    <name type="scientific">Cylindrobasidium torrendii FP15055 ss-10</name>
    <dbReference type="NCBI Taxonomy" id="1314674"/>
    <lineage>
        <taxon>Eukaryota</taxon>
        <taxon>Fungi</taxon>
        <taxon>Dikarya</taxon>
        <taxon>Basidiomycota</taxon>
        <taxon>Agaricomycotina</taxon>
        <taxon>Agaricomycetes</taxon>
        <taxon>Agaricomycetidae</taxon>
        <taxon>Agaricales</taxon>
        <taxon>Marasmiineae</taxon>
        <taxon>Physalacriaceae</taxon>
        <taxon>Cylindrobasidium</taxon>
    </lineage>
</organism>
<sequence length="93" mass="10436">CVTGLSVRHVGERFQRSNETVAFYFKAVLNAFSKPFFYSRYVQLPNATDPTPPEIRNNPKLYPFFANALGAVDGTHINAASSAEQRQAARDRK</sequence>
<proteinExistence type="predicted"/>
<dbReference type="Proteomes" id="UP000054007">
    <property type="component" value="Unassembled WGS sequence"/>
</dbReference>
<dbReference type="AlphaFoldDB" id="A0A0D7AS20"/>
<evidence type="ECO:0000313" key="1">
    <source>
        <dbReference type="EMBL" id="KIY60800.1"/>
    </source>
</evidence>
<feature type="non-terminal residue" evidence="1">
    <location>
        <position position="1"/>
    </location>
</feature>
<name>A0A0D7AS20_9AGAR</name>
<feature type="non-terminal residue" evidence="1">
    <location>
        <position position="93"/>
    </location>
</feature>
<keyword evidence="2" id="KW-1185">Reference proteome</keyword>
<reference evidence="1 2" key="1">
    <citation type="journal article" date="2015" name="Fungal Genet. Biol.">
        <title>Evolution of novel wood decay mechanisms in Agaricales revealed by the genome sequences of Fistulina hepatica and Cylindrobasidium torrendii.</title>
        <authorList>
            <person name="Floudas D."/>
            <person name="Held B.W."/>
            <person name="Riley R."/>
            <person name="Nagy L.G."/>
            <person name="Koehler G."/>
            <person name="Ransdell A.S."/>
            <person name="Younus H."/>
            <person name="Chow J."/>
            <person name="Chiniquy J."/>
            <person name="Lipzen A."/>
            <person name="Tritt A."/>
            <person name="Sun H."/>
            <person name="Haridas S."/>
            <person name="LaButti K."/>
            <person name="Ohm R.A."/>
            <person name="Kues U."/>
            <person name="Blanchette R.A."/>
            <person name="Grigoriev I.V."/>
            <person name="Minto R.E."/>
            <person name="Hibbett D.S."/>
        </authorList>
    </citation>
    <scope>NUCLEOTIDE SEQUENCE [LARGE SCALE GENOMIC DNA]</scope>
    <source>
        <strain evidence="1 2">FP15055 ss-10</strain>
    </source>
</reference>
<evidence type="ECO:0008006" key="3">
    <source>
        <dbReference type="Google" id="ProtNLM"/>
    </source>
</evidence>
<dbReference type="EMBL" id="KN881247">
    <property type="protein sequence ID" value="KIY60800.1"/>
    <property type="molecule type" value="Genomic_DNA"/>
</dbReference>
<dbReference type="STRING" id="1314674.A0A0D7AS20"/>
<protein>
    <recommendedName>
        <fullName evidence="3">DDE Tnp4 domain-containing protein</fullName>
    </recommendedName>
</protein>
<evidence type="ECO:0000313" key="2">
    <source>
        <dbReference type="Proteomes" id="UP000054007"/>
    </source>
</evidence>